<sequence length="717" mass="76551">MRWLLRLTAFCIFFGGIQCSRSEFGNGCDSRSSTFLDTLLFKIVANLRSPHCGINVDLQLSPIKHYYDGRTQILDYIKNDGSSAIDASNTTCTGTELGGYSACLHAGLMLSVEGTGGIFNSASCDGYFAEDNTGTLQFTCFERTGGGLVFVATSIKPGKYLGDLVVSENGSYHFGPISVSVFHTNQLVGKTPSASAWTNPILSYPLAGGTLNASVGTLYLLDQSTASLGASDIQSHRTGIIFRSNTSLSLAASSPFFRFSGNFQYLEGEFGSLPTVNPLVLVTETNRFMWSPNLVAAVGGTTFSIQGSQGLYQSTRVSTQNSGNIFSLSSAGMTAGSLIQNNTFSSFTAGDIDGAVISLSSGGTNNHIWNNSFLDAVLYSSTDDGVSISTTSSNIGGSVLKDMVVANSSTNATITAFETLPAKISGLTISNQILVNMVSGIGLISSGSSDFKMLLENIGIFRASNYAIENSSVNNHHITGNVRFSGGLGNNILSGTNVGFALNGLPAGSSDYNFANNIPYENSFVGFIFQDDTVNPNDNSGFISANLRSSSYVKFQNIYRSFTNYDASGVFTDGIRGICSINCRIFDWSLKRTDTYFRNINVCPDSSRPLLHIVGGIANSETDCQNLVRGSKYLGSNECGIYHLRNAREIIGDAKGNENGLCESNEDCLFTPNLGAYQGHGILRKAYSIGPYHCGDIPKSGGNLSQIRLFGFEENGY</sequence>
<dbReference type="Proteomes" id="UP000297394">
    <property type="component" value="Unassembled WGS sequence"/>
</dbReference>
<organism evidence="1 2">
    <name type="scientific">Leptospira bourretii</name>
    <dbReference type="NCBI Taxonomy" id="2484962"/>
    <lineage>
        <taxon>Bacteria</taxon>
        <taxon>Pseudomonadati</taxon>
        <taxon>Spirochaetota</taxon>
        <taxon>Spirochaetia</taxon>
        <taxon>Leptospirales</taxon>
        <taxon>Leptospiraceae</taxon>
        <taxon>Leptospira</taxon>
    </lineage>
</organism>
<protein>
    <recommendedName>
        <fullName evidence="3">Right-handed parallel beta-helix repeat-containing protein</fullName>
    </recommendedName>
</protein>
<accession>A0A5K1T8P5</accession>
<dbReference type="RefSeq" id="WP_135749927.1">
    <property type="nucleotide sequence ID" value="NZ_RQFL01000009.1"/>
</dbReference>
<name>A0A5K1T8P5_9LEPT</name>
<evidence type="ECO:0000313" key="1">
    <source>
        <dbReference type="EMBL" id="TGK82870.1"/>
    </source>
</evidence>
<reference evidence="1 2" key="1">
    <citation type="journal article" date="2019" name="PLoS Negl. Trop. Dis.">
        <title>Revisiting the worldwide diversity of Leptospira species in the environment.</title>
        <authorList>
            <person name="Vincent A.T."/>
            <person name="Schiettekatte O."/>
            <person name="Bourhy P."/>
            <person name="Veyrier F.J."/>
            <person name="Picardeau M."/>
        </authorList>
    </citation>
    <scope>NUCLEOTIDE SEQUENCE [LARGE SCALE GENOMIC DNA]</scope>
    <source>
        <strain evidence="1 2">201800280</strain>
    </source>
</reference>
<dbReference type="EMBL" id="RQFM01000023">
    <property type="protein sequence ID" value="TGK82870.1"/>
    <property type="molecule type" value="Genomic_DNA"/>
</dbReference>
<dbReference type="AlphaFoldDB" id="A0A5K1T8P5"/>
<proteinExistence type="predicted"/>
<comment type="caution">
    <text evidence="1">The sequence shown here is derived from an EMBL/GenBank/DDBJ whole genome shotgun (WGS) entry which is preliminary data.</text>
</comment>
<evidence type="ECO:0000313" key="2">
    <source>
        <dbReference type="Proteomes" id="UP000297394"/>
    </source>
</evidence>
<gene>
    <name evidence="1" type="ORF">EHQ23_16415</name>
</gene>
<evidence type="ECO:0008006" key="3">
    <source>
        <dbReference type="Google" id="ProtNLM"/>
    </source>
</evidence>